<keyword evidence="1" id="KW-0472">Membrane</keyword>
<reference evidence="4" key="1">
    <citation type="submission" date="2022-11" db="EMBL/GenBank/DDBJ databases">
        <title>Marilongibacter aestuarii gen. nov., sp. nov., isolated from tidal flat sediment.</title>
        <authorList>
            <person name="Jiayan W."/>
        </authorList>
    </citation>
    <scope>NUCLEOTIDE SEQUENCE</scope>
    <source>
        <strain evidence="4">Z1-6</strain>
    </source>
</reference>
<feature type="domain" description="FecR protein" evidence="2">
    <location>
        <begin position="138"/>
        <end position="229"/>
    </location>
</feature>
<dbReference type="InterPro" id="IPR012373">
    <property type="entry name" value="Ferrdict_sens_TM"/>
</dbReference>
<name>A0A9X3J510_9BACT</name>
<dbReference type="GO" id="GO:0016989">
    <property type="term" value="F:sigma factor antagonist activity"/>
    <property type="evidence" value="ECO:0007669"/>
    <property type="project" value="TreeGrafter"/>
</dbReference>
<comment type="caution">
    <text evidence="4">The sequence shown here is derived from an EMBL/GenBank/DDBJ whole genome shotgun (WGS) entry which is preliminary data.</text>
</comment>
<dbReference type="Proteomes" id="UP001145087">
    <property type="component" value="Unassembled WGS sequence"/>
</dbReference>
<keyword evidence="1" id="KW-1133">Transmembrane helix</keyword>
<dbReference type="Gene3D" id="2.60.120.1440">
    <property type="match status" value="1"/>
</dbReference>
<feature type="domain" description="Protein FecR C-terminal" evidence="3">
    <location>
        <begin position="277"/>
        <end position="339"/>
    </location>
</feature>
<dbReference type="Pfam" id="PF16344">
    <property type="entry name" value="FecR_C"/>
    <property type="match status" value="1"/>
</dbReference>
<evidence type="ECO:0000259" key="2">
    <source>
        <dbReference type="Pfam" id="PF04773"/>
    </source>
</evidence>
<dbReference type="PANTHER" id="PTHR30273:SF2">
    <property type="entry name" value="PROTEIN FECR"/>
    <property type="match status" value="1"/>
</dbReference>
<keyword evidence="1" id="KW-0812">Transmembrane</keyword>
<dbReference type="RefSeq" id="WP_343331305.1">
    <property type="nucleotide sequence ID" value="NZ_JAPOHD010000005.1"/>
</dbReference>
<dbReference type="Pfam" id="PF04773">
    <property type="entry name" value="FecR"/>
    <property type="match status" value="1"/>
</dbReference>
<proteinExistence type="predicted"/>
<dbReference type="InterPro" id="IPR006860">
    <property type="entry name" value="FecR"/>
</dbReference>
<gene>
    <name evidence="4" type="ORF">OU798_01345</name>
</gene>
<evidence type="ECO:0000313" key="4">
    <source>
        <dbReference type="EMBL" id="MCY1718966.1"/>
    </source>
</evidence>
<dbReference type="EMBL" id="JAPOHD010000005">
    <property type="protein sequence ID" value="MCY1718966.1"/>
    <property type="molecule type" value="Genomic_DNA"/>
</dbReference>
<evidence type="ECO:0000313" key="5">
    <source>
        <dbReference type="Proteomes" id="UP001145087"/>
    </source>
</evidence>
<dbReference type="AlphaFoldDB" id="A0A9X3J510"/>
<evidence type="ECO:0000259" key="3">
    <source>
        <dbReference type="Pfam" id="PF16344"/>
    </source>
</evidence>
<dbReference type="InterPro" id="IPR032508">
    <property type="entry name" value="FecR_C"/>
</dbReference>
<dbReference type="PANTHER" id="PTHR30273">
    <property type="entry name" value="PERIPLASMIC SIGNAL SENSOR AND SIGMA FACTOR ACTIVATOR FECR-RELATED"/>
    <property type="match status" value="1"/>
</dbReference>
<dbReference type="Gene3D" id="3.55.50.30">
    <property type="match status" value="1"/>
</dbReference>
<protein>
    <submittedName>
        <fullName evidence="4">FecR family protein</fullName>
    </submittedName>
</protein>
<sequence length="359" mass="41201">MEKKYIHTDDFLFCENFNEYVRENSPKQQKMWDGYFEQFPEVKYSAEIARTIIEGLVSMEDKTSVKEIPDSRLHNQFEETWDKFKGEKSKKVRIQVSKVMWRSIAVAAVLVFALLMYPVLNQLTNRNVTPEYFEVYVPTAKQSQITLPDGTKVWVNSETKIKYSNQFNTKERTIYLAGEAFFDVAKNKELPLQVIANDARIKVTGTQFNVKGYPDEDKVETVLVEGRVELSRVGDMSGRSIALQPGDKAILNLGTNKVGISREDVLDDVAWKDGKTMYRNVVLKDVCKSLSRKYDAEIVLSGDTENLLMHPFTFTIVNETLPLVLDYLCKAAPLMYNVEYIDEDGEKGIEKIKYTISAR</sequence>
<accession>A0A9X3J510</accession>
<feature type="transmembrane region" description="Helical" evidence="1">
    <location>
        <begin position="99"/>
        <end position="120"/>
    </location>
</feature>
<evidence type="ECO:0000256" key="1">
    <source>
        <dbReference type="SAM" id="Phobius"/>
    </source>
</evidence>
<organism evidence="4 5">
    <name type="scientific">Draconibacterium aestuarii</name>
    <dbReference type="NCBI Taxonomy" id="2998507"/>
    <lineage>
        <taxon>Bacteria</taxon>
        <taxon>Pseudomonadati</taxon>
        <taxon>Bacteroidota</taxon>
        <taxon>Bacteroidia</taxon>
        <taxon>Marinilabiliales</taxon>
        <taxon>Prolixibacteraceae</taxon>
        <taxon>Draconibacterium</taxon>
    </lineage>
</organism>
<keyword evidence="5" id="KW-1185">Reference proteome</keyword>